<name>A0A6C0HCE8_9ZZZZ</name>
<protein>
    <recommendedName>
        <fullName evidence="3">CPW-WPC domain-containing protein</fullName>
    </recommendedName>
</protein>
<keyword evidence="1" id="KW-0812">Transmembrane</keyword>
<dbReference type="AlphaFoldDB" id="A0A6C0HCE8"/>
<dbReference type="EMBL" id="MN739930">
    <property type="protein sequence ID" value="QHT78302.1"/>
    <property type="molecule type" value="Genomic_DNA"/>
</dbReference>
<organism evidence="2">
    <name type="scientific">viral metagenome</name>
    <dbReference type="NCBI Taxonomy" id="1070528"/>
    <lineage>
        <taxon>unclassified sequences</taxon>
        <taxon>metagenomes</taxon>
        <taxon>organismal metagenomes</taxon>
    </lineage>
</organism>
<sequence length="120" mass="12848">MNFQRIVLTIAIVLLIVCLILIGIVLVNSKSAQQWPPLIGDCPDYWIDTSGNGGNCVNIKNLGSCNSSDTKHATMDFTQSPFTGSNGLCAKYNWANSCKVSWDGITYGAANPCDVSGNSQ</sequence>
<evidence type="ECO:0000313" key="2">
    <source>
        <dbReference type="EMBL" id="QHT78302.1"/>
    </source>
</evidence>
<keyword evidence="1" id="KW-1133">Transmembrane helix</keyword>
<proteinExistence type="predicted"/>
<evidence type="ECO:0008006" key="3">
    <source>
        <dbReference type="Google" id="ProtNLM"/>
    </source>
</evidence>
<feature type="transmembrane region" description="Helical" evidence="1">
    <location>
        <begin position="6"/>
        <end position="27"/>
    </location>
</feature>
<reference evidence="2" key="1">
    <citation type="journal article" date="2020" name="Nature">
        <title>Giant virus diversity and host interactions through global metagenomics.</title>
        <authorList>
            <person name="Schulz F."/>
            <person name="Roux S."/>
            <person name="Paez-Espino D."/>
            <person name="Jungbluth S."/>
            <person name="Walsh D.A."/>
            <person name="Denef V.J."/>
            <person name="McMahon K.D."/>
            <person name="Konstantinidis K.T."/>
            <person name="Eloe-Fadrosh E.A."/>
            <person name="Kyrpides N.C."/>
            <person name="Woyke T."/>
        </authorList>
    </citation>
    <scope>NUCLEOTIDE SEQUENCE</scope>
    <source>
        <strain evidence="2">GVMAG-M-3300023179-91</strain>
    </source>
</reference>
<accession>A0A6C0HCE8</accession>
<evidence type="ECO:0000256" key="1">
    <source>
        <dbReference type="SAM" id="Phobius"/>
    </source>
</evidence>
<keyword evidence="1" id="KW-0472">Membrane</keyword>